<dbReference type="STRING" id="1088818.A0A2I0A962"/>
<proteinExistence type="predicted"/>
<dbReference type="EMBL" id="KZ452009">
    <property type="protein sequence ID" value="PKA52068.1"/>
    <property type="molecule type" value="Genomic_DNA"/>
</dbReference>
<keyword evidence="4 9" id="KW-0805">Transcription regulation</keyword>
<evidence type="ECO:0000256" key="6">
    <source>
        <dbReference type="ARBA" id="ARBA00023163"/>
    </source>
</evidence>
<dbReference type="PROSITE" id="PS01361">
    <property type="entry name" value="ZF_DOF_1"/>
    <property type="match status" value="1"/>
</dbReference>
<keyword evidence="7 8" id="KW-0539">Nucleus</keyword>
<dbReference type="GO" id="GO:0003700">
    <property type="term" value="F:DNA-binding transcription factor activity"/>
    <property type="evidence" value="ECO:0007669"/>
    <property type="project" value="UniProtKB-UniRule"/>
</dbReference>
<keyword evidence="1 9" id="KW-0479">Metal-binding</keyword>
<dbReference type="PROSITE" id="PS50884">
    <property type="entry name" value="ZF_DOF_2"/>
    <property type="match status" value="1"/>
</dbReference>
<gene>
    <name evidence="12" type="primary">DOF4.6</name>
    <name evidence="12" type="ORF">AXF42_Ash014005</name>
</gene>
<evidence type="ECO:0000256" key="1">
    <source>
        <dbReference type="ARBA" id="ARBA00022723"/>
    </source>
</evidence>
<dbReference type="AlphaFoldDB" id="A0A2I0A962"/>
<dbReference type="Proteomes" id="UP000236161">
    <property type="component" value="Unassembled WGS sequence"/>
</dbReference>
<comment type="subcellular location">
    <subcellularLocation>
        <location evidence="8 9">Nucleus</location>
    </subcellularLocation>
</comment>
<keyword evidence="2 8" id="KW-0863">Zinc-finger</keyword>
<keyword evidence="5 8" id="KW-0238">DNA-binding</keyword>
<reference evidence="12 13" key="1">
    <citation type="journal article" date="2017" name="Nature">
        <title>The Apostasia genome and the evolution of orchids.</title>
        <authorList>
            <person name="Zhang G.Q."/>
            <person name="Liu K.W."/>
            <person name="Li Z."/>
            <person name="Lohaus R."/>
            <person name="Hsiao Y.Y."/>
            <person name="Niu S.C."/>
            <person name="Wang J.Y."/>
            <person name="Lin Y.C."/>
            <person name="Xu Q."/>
            <person name="Chen L.J."/>
            <person name="Yoshida K."/>
            <person name="Fujiwara S."/>
            <person name="Wang Z.W."/>
            <person name="Zhang Y.Q."/>
            <person name="Mitsuda N."/>
            <person name="Wang M."/>
            <person name="Liu G.H."/>
            <person name="Pecoraro L."/>
            <person name="Huang H.X."/>
            <person name="Xiao X.J."/>
            <person name="Lin M."/>
            <person name="Wu X.Y."/>
            <person name="Wu W.L."/>
            <person name="Chen Y.Y."/>
            <person name="Chang S.B."/>
            <person name="Sakamoto S."/>
            <person name="Ohme-Takagi M."/>
            <person name="Yagi M."/>
            <person name="Zeng S.J."/>
            <person name="Shen C.Y."/>
            <person name="Yeh C.M."/>
            <person name="Luo Y.B."/>
            <person name="Tsai W.C."/>
            <person name="Van de Peer Y."/>
            <person name="Liu Z.J."/>
        </authorList>
    </citation>
    <scope>NUCLEOTIDE SEQUENCE [LARGE SCALE GENOMIC DNA]</scope>
    <source>
        <strain evidence="13">cv. Shenzhen</strain>
        <tissue evidence="12">Stem</tissue>
    </source>
</reference>
<keyword evidence="3 9" id="KW-0862">Zinc</keyword>
<sequence>MGPAQWPQQEIGLVTPIEEIGLPGNTSGGGAAATVGIGGGSGGGSRPLPIGERRHRPQKEQPLNCPRCNSSNTKFCYYNNYSLTQPRYFCKTCRRYWTEGGSLRNVPVGGGSRKNKRSSSATSSSATATAFSATTTSTAAAASSFIPLSVSVSSASSLQNPKFSDGRDLNLTFPNSGLPDINDFSSTGHASAMELLRGAMTGRGLSSPFTPVLFPPEVYNPGFGLQDFRSSSLAFPLGGIGVNGGEGGVSGGGGERFLLPPNDDEFEQNGGRRVGGDPPGFWNGVLGGGGNW</sequence>
<evidence type="ECO:0000259" key="11">
    <source>
        <dbReference type="PROSITE" id="PS50884"/>
    </source>
</evidence>
<feature type="region of interest" description="Disordered" evidence="10">
    <location>
        <begin position="104"/>
        <end position="129"/>
    </location>
</feature>
<evidence type="ECO:0000313" key="12">
    <source>
        <dbReference type="EMBL" id="PKA52068.1"/>
    </source>
</evidence>
<accession>A0A2I0A962</accession>
<feature type="domain" description="Dof-type" evidence="11">
    <location>
        <begin position="63"/>
        <end position="117"/>
    </location>
</feature>
<keyword evidence="13" id="KW-1185">Reference proteome</keyword>
<name>A0A2I0A962_9ASPA</name>
<evidence type="ECO:0000256" key="10">
    <source>
        <dbReference type="SAM" id="MobiDB-lite"/>
    </source>
</evidence>
<protein>
    <recommendedName>
        <fullName evidence="9">Dof zinc finger protein</fullName>
    </recommendedName>
</protein>
<dbReference type="GO" id="GO:0003677">
    <property type="term" value="F:DNA binding"/>
    <property type="evidence" value="ECO:0007669"/>
    <property type="project" value="UniProtKB-UniRule"/>
</dbReference>
<feature type="compositionally biased region" description="Low complexity" evidence="10">
    <location>
        <begin position="118"/>
        <end position="129"/>
    </location>
</feature>
<evidence type="ECO:0000256" key="4">
    <source>
        <dbReference type="ARBA" id="ARBA00023015"/>
    </source>
</evidence>
<evidence type="ECO:0000256" key="3">
    <source>
        <dbReference type="ARBA" id="ARBA00022833"/>
    </source>
</evidence>
<evidence type="ECO:0000256" key="7">
    <source>
        <dbReference type="ARBA" id="ARBA00023242"/>
    </source>
</evidence>
<dbReference type="PANTHER" id="PTHR31992">
    <property type="entry name" value="DOF ZINC FINGER PROTEIN DOF1.4-RELATED"/>
    <property type="match status" value="1"/>
</dbReference>
<keyword evidence="6 9" id="KW-0804">Transcription</keyword>
<evidence type="ECO:0000256" key="9">
    <source>
        <dbReference type="RuleBase" id="RU369094"/>
    </source>
</evidence>
<evidence type="ECO:0000256" key="2">
    <source>
        <dbReference type="ARBA" id="ARBA00022771"/>
    </source>
</evidence>
<dbReference type="Pfam" id="PF02701">
    <property type="entry name" value="Zn_ribbon_Dof"/>
    <property type="match status" value="1"/>
</dbReference>
<dbReference type="PANTHER" id="PTHR31992:SF316">
    <property type="entry name" value="DOF ZINC FINGER PROTEIN DOF1.2"/>
    <property type="match status" value="1"/>
</dbReference>
<evidence type="ECO:0000256" key="8">
    <source>
        <dbReference type="PROSITE-ProRule" id="PRU00071"/>
    </source>
</evidence>
<comment type="function">
    <text evidence="9">Transcription factor that binds specifically to a 5'-AA[AG]G-3' consensus core sequence.</text>
</comment>
<dbReference type="OrthoDB" id="1927254at2759"/>
<dbReference type="GO" id="GO:0008270">
    <property type="term" value="F:zinc ion binding"/>
    <property type="evidence" value="ECO:0007669"/>
    <property type="project" value="UniProtKB-KW"/>
</dbReference>
<dbReference type="InterPro" id="IPR045174">
    <property type="entry name" value="Dof"/>
</dbReference>
<organism evidence="12 13">
    <name type="scientific">Apostasia shenzhenica</name>
    <dbReference type="NCBI Taxonomy" id="1088818"/>
    <lineage>
        <taxon>Eukaryota</taxon>
        <taxon>Viridiplantae</taxon>
        <taxon>Streptophyta</taxon>
        <taxon>Embryophyta</taxon>
        <taxon>Tracheophyta</taxon>
        <taxon>Spermatophyta</taxon>
        <taxon>Magnoliopsida</taxon>
        <taxon>Liliopsida</taxon>
        <taxon>Asparagales</taxon>
        <taxon>Orchidaceae</taxon>
        <taxon>Apostasioideae</taxon>
        <taxon>Apostasia</taxon>
    </lineage>
</organism>
<dbReference type="GO" id="GO:0005634">
    <property type="term" value="C:nucleus"/>
    <property type="evidence" value="ECO:0007669"/>
    <property type="project" value="UniProtKB-SubCell"/>
</dbReference>
<evidence type="ECO:0000256" key="5">
    <source>
        <dbReference type="ARBA" id="ARBA00023125"/>
    </source>
</evidence>
<dbReference type="InterPro" id="IPR003851">
    <property type="entry name" value="Znf_Dof"/>
</dbReference>
<evidence type="ECO:0000313" key="13">
    <source>
        <dbReference type="Proteomes" id="UP000236161"/>
    </source>
</evidence>